<dbReference type="RefSeq" id="WP_066984769.1">
    <property type="nucleotide sequence ID" value="NZ_LUUI01000125.1"/>
</dbReference>
<name>A0A177N4J6_9GAMM</name>
<dbReference type="Pfam" id="PF11185">
    <property type="entry name" value="DUF2971"/>
    <property type="match status" value="1"/>
</dbReference>
<gene>
    <name evidence="1" type="ORF">A1359_01350</name>
</gene>
<dbReference type="STRING" id="980561.A1359_01350"/>
<keyword evidence="2" id="KW-1185">Reference proteome</keyword>
<dbReference type="AlphaFoldDB" id="A0A177N4J6"/>
<evidence type="ECO:0008006" key="3">
    <source>
        <dbReference type="Google" id="ProtNLM"/>
    </source>
</evidence>
<evidence type="ECO:0000313" key="1">
    <source>
        <dbReference type="EMBL" id="OAI12938.1"/>
    </source>
</evidence>
<dbReference type="OrthoDB" id="8550178at2"/>
<evidence type="ECO:0000313" key="2">
    <source>
        <dbReference type="Proteomes" id="UP000078476"/>
    </source>
</evidence>
<proteinExistence type="predicted"/>
<dbReference type="InterPro" id="IPR021352">
    <property type="entry name" value="DUF2971"/>
</dbReference>
<accession>A0A177N4J6</accession>
<protein>
    <recommendedName>
        <fullName evidence="3">DUF2971 domain-containing protein</fullName>
    </recommendedName>
</protein>
<comment type="caution">
    <text evidence="1">The sequence shown here is derived from an EMBL/GenBank/DDBJ whole genome shotgun (WGS) entry which is preliminary data.</text>
</comment>
<reference evidence="1 2" key="1">
    <citation type="submission" date="2016-03" db="EMBL/GenBank/DDBJ databases">
        <authorList>
            <person name="Ploux O."/>
        </authorList>
    </citation>
    <scope>NUCLEOTIDE SEQUENCE [LARGE SCALE GENOMIC DNA]</scope>
    <source>
        <strain evidence="1 2">R-45370</strain>
    </source>
</reference>
<dbReference type="Proteomes" id="UP000078476">
    <property type="component" value="Unassembled WGS sequence"/>
</dbReference>
<dbReference type="EMBL" id="LUUI01000125">
    <property type="protein sequence ID" value="OAI12938.1"/>
    <property type="molecule type" value="Genomic_DNA"/>
</dbReference>
<organism evidence="1 2">
    <name type="scientific">Methylomonas lenta</name>
    <dbReference type="NCBI Taxonomy" id="980561"/>
    <lineage>
        <taxon>Bacteria</taxon>
        <taxon>Pseudomonadati</taxon>
        <taxon>Pseudomonadota</taxon>
        <taxon>Gammaproteobacteria</taxon>
        <taxon>Methylococcales</taxon>
        <taxon>Methylococcaceae</taxon>
        <taxon>Methylomonas</taxon>
    </lineage>
</organism>
<sequence>MKKLSEDFPTIWHYTNEAGLYGILGKEGNQSIWATHYKFLNDYTEVFLFKRTLIELLKPEVVYYLNSVSKNNKHYQEIIEKNGGIELIAEHEVTTLVEGKYNALFEAIGAEIYVFSFCAVTDDYVKNNGLLSQWRGYGGDGGYAIEFDSVGLEKQLSQEGNDFNLSGVLGNCVYSDDSKVIEEELSVDLQIVAKYAVEVFEAVRCKLTPEVLEDSAAPALQSFINCITRFKHHAFKEEKEVRIAIALMDYLGEEDKLRKERRFRQRNGVLVPYIALFENAEKLPINKIIVGPHKEKEYRAEVLKVFLSNRGHKDIDVDVSNIPFV</sequence>